<dbReference type="EMBL" id="VANU01000001">
    <property type="protein sequence ID" value="TLP41180.1"/>
    <property type="molecule type" value="Genomic_DNA"/>
</dbReference>
<comment type="caution">
    <text evidence="1">The sequence shown here is derived from an EMBL/GenBank/DDBJ whole genome shotgun (WGS) entry which is preliminary data.</text>
</comment>
<evidence type="ECO:0000313" key="1">
    <source>
        <dbReference type="EMBL" id="TLP41180.1"/>
    </source>
</evidence>
<organism evidence="1 2">
    <name type="scientific">Arcobacter arenosus</name>
    <dbReference type="NCBI Taxonomy" id="2576037"/>
    <lineage>
        <taxon>Bacteria</taxon>
        <taxon>Pseudomonadati</taxon>
        <taxon>Campylobacterota</taxon>
        <taxon>Epsilonproteobacteria</taxon>
        <taxon>Campylobacterales</taxon>
        <taxon>Arcobacteraceae</taxon>
        <taxon>Arcobacter</taxon>
    </lineage>
</organism>
<protein>
    <submittedName>
        <fullName evidence="1">Ester cyclase</fullName>
    </submittedName>
</protein>
<reference evidence="1 2" key="1">
    <citation type="submission" date="2019-05" db="EMBL/GenBank/DDBJ databases">
        <title>Arcobacter sp. nov., isolated from sea sediment.</title>
        <authorList>
            <person name="Kim W."/>
        </authorList>
    </citation>
    <scope>NUCLEOTIDE SEQUENCE [LARGE SCALE GENOMIC DNA]</scope>
    <source>
        <strain evidence="1 2">CAU 1517</strain>
    </source>
</reference>
<dbReference type="InterPro" id="IPR009959">
    <property type="entry name" value="Cyclase_SnoaL-like"/>
</dbReference>
<name>A0A5R8Y5X4_9BACT</name>
<keyword evidence="2" id="KW-1185">Reference proteome</keyword>
<dbReference type="GO" id="GO:0030638">
    <property type="term" value="P:polyketide metabolic process"/>
    <property type="evidence" value="ECO:0007669"/>
    <property type="project" value="InterPro"/>
</dbReference>
<dbReference type="OrthoDB" id="9810441at2"/>
<gene>
    <name evidence="1" type="ORF">FDK22_03925</name>
</gene>
<dbReference type="PANTHER" id="PTHR38436">
    <property type="entry name" value="POLYKETIDE CYCLASE SNOAL-LIKE DOMAIN"/>
    <property type="match status" value="1"/>
</dbReference>
<dbReference type="PANTHER" id="PTHR38436:SF1">
    <property type="entry name" value="ESTER CYCLASE"/>
    <property type="match status" value="1"/>
</dbReference>
<dbReference type="RefSeq" id="WP_138151582.1">
    <property type="nucleotide sequence ID" value="NZ_CBDDKQ010000002.1"/>
</dbReference>
<dbReference type="Gene3D" id="3.10.450.50">
    <property type="match status" value="1"/>
</dbReference>
<evidence type="ECO:0000313" key="2">
    <source>
        <dbReference type="Proteomes" id="UP000308901"/>
    </source>
</evidence>
<proteinExistence type="predicted"/>
<dbReference type="AlphaFoldDB" id="A0A5R8Y5X4"/>
<accession>A0A5R8Y5X4</accession>
<sequence>MKTNIYKKLVRQYYEELWNKKSKAMIEELFTDDIEFHGSLNIDTKGKKEFENYMDAILKGIPNLHHGIEILLEENATIAVRAIYNGTHSGKLFDYEASNNRIKYNGASFFKFRDEKISNIWVLGDLATLHKQIASPKNSQ</sequence>
<dbReference type="InterPro" id="IPR032710">
    <property type="entry name" value="NTF2-like_dom_sf"/>
</dbReference>
<dbReference type="SUPFAM" id="SSF54427">
    <property type="entry name" value="NTF2-like"/>
    <property type="match status" value="1"/>
</dbReference>
<dbReference type="Pfam" id="PF07366">
    <property type="entry name" value="SnoaL"/>
    <property type="match status" value="1"/>
</dbReference>
<dbReference type="Proteomes" id="UP000308901">
    <property type="component" value="Unassembled WGS sequence"/>
</dbReference>